<keyword evidence="1" id="KW-0812">Transmembrane</keyword>
<dbReference type="AlphaFoldDB" id="A0A4V3BVA3"/>
<protein>
    <submittedName>
        <fullName evidence="2">Uncharacterized protein</fullName>
    </submittedName>
</protein>
<organism evidence="2 3">
    <name type="scientific">Herminiimonas fonticola</name>
    <dbReference type="NCBI Taxonomy" id="303380"/>
    <lineage>
        <taxon>Bacteria</taxon>
        <taxon>Pseudomonadati</taxon>
        <taxon>Pseudomonadota</taxon>
        <taxon>Betaproteobacteria</taxon>
        <taxon>Burkholderiales</taxon>
        <taxon>Oxalobacteraceae</taxon>
        <taxon>Herminiimonas</taxon>
    </lineage>
</organism>
<sequence>MKRERTLFLIDRRRRVRKYLYALITVCATCIVAVMALE</sequence>
<dbReference type="Proteomes" id="UP000294737">
    <property type="component" value="Unassembled WGS sequence"/>
</dbReference>
<comment type="caution">
    <text evidence="2">The sequence shown here is derived from an EMBL/GenBank/DDBJ whole genome shotgun (WGS) entry which is preliminary data.</text>
</comment>
<keyword evidence="1" id="KW-0472">Membrane</keyword>
<evidence type="ECO:0000256" key="1">
    <source>
        <dbReference type="SAM" id="Phobius"/>
    </source>
</evidence>
<evidence type="ECO:0000313" key="2">
    <source>
        <dbReference type="EMBL" id="TDN90298.1"/>
    </source>
</evidence>
<feature type="transmembrane region" description="Helical" evidence="1">
    <location>
        <begin position="20"/>
        <end position="37"/>
    </location>
</feature>
<reference evidence="2 3" key="1">
    <citation type="submission" date="2019-03" db="EMBL/GenBank/DDBJ databases">
        <title>Genomic Encyclopedia of Type Strains, Phase IV (KMG-IV): sequencing the most valuable type-strain genomes for metagenomic binning, comparative biology and taxonomic classification.</title>
        <authorList>
            <person name="Goeker M."/>
        </authorList>
    </citation>
    <scope>NUCLEOTIDE SEQUENCE [LARGE SCALE GENOMIC DNA]</scope>
    <source>
        <strain evidence="2 3">DSM 18555</strain>
    </source>
</reference>
<proteinExistence type="predicted"/>
<keyword evidence="1" id="KW-1133">Transmembrane helix</keyword>
<evidence type="ECO:0000313" key="3">
    <source>
        <dbReference type="Proteomes" id="UP000294737"/>
    </source>
</evidence>
<name>A0A4V3BVA3_9BURK</name>
<dbReference type="EMBL" id="SNWF01000005">
    <property type="protein sequence ID" value="TDN90298.1"/>
    <property type="molecule type" value="Genomic_DNA"/>
</dbReference>
<gene>
    <name evidence="2" type="ORF">EV677_2374</name>
</gene>
<accession>A0A4V3BVA3</accession>
<keyword evidence="3" id="KW-1185">Reference proteome</keyword>